<keyword evidence="2" id="KW-1185">Reference proteome</keyword>
<dbReference type="EMBL" id="BDGE01000060">
    <property type="protein sequence ID" value="GBE93853.1"/>
    <property type="molecule type" value="Genomic_DNA"/>
</dbReference>
<gene>
    <name evidence="1" type="ORF">NCWK1_3618</name>
</gene>
<comment type="caution">
    <text evidence="1">The sequence shown here is derived from an EMBL/GenBank/DDBJ whole genome shotgun (WGS) entry which is preliminary data.</text>
</comment>
<sequence length="105" mass="12395">MSKIWYKNIEGDMKDILMEKLFNQAVEPIFQANNLTKYSALKQREDEFKSLFHIELADYVDSKRGFNFSLFIRDFLSEDCLPYRDAIQQKYGKRAADLIGELICI</sequence>
<evidence type="ECO:0000313" key="2">
    <source>
        <dbReference type="Proteomes" id="UP000236527"/>
    </source>
</evidence>
<protein>
    <submittedName>
        <fullName evidence="1">Uncharacterized protein</fullName>
    </submittedName>
</protein>
<name>A0A2H6LKX1_9NOSO</name>
<proteinExistence type="predicted"/>
<reference evidence="2" key="1">
    <citation type="journal article" date="2018" name="Genome Announc.">
        <title>Draft Genome Sequence of the Nitrogen-Fixing and Hormogonia-Inducing Cyanobacterium Nostoc cycadae Strain WK-1, Isolated from the Coralloid Roots of Cycas revoluta.</title>
        <authorList>
            <person name="Kanesaki Y."/>
            <person name="Hirose M."/>
            <person name="Hirose Y."/>
            <person name="Fujisawa T."/>
            <person name="Nakamura Y."/>
            <person name="Watanabe S."/>
            <person name="Matsunaga S."/>
            <person name="Uchida H."/>
            <person name="Murakami A."/>
        </authorList>
    </citation>
    <scope>NUCLEOTIDE SEQUENCE [LARGE SCALE GENOMIC DNA]</scope>
    <source>
        <strain evidence="2">WK-1</strain>
    </source>
</reference>
<accession>A0A2H6LKX1</accession>
<organism evidence="1 2">
    <name type="scientific">Nostoc cycadae WK-1</name>
    <dbReference type="NCBI Taxonomy" id="1861711"/>
    <lineage>
        <taxon>Bacteria</taxon>
        <taxon>Bacillati</taxon>
        <taxon>Cyanobacteriota</taxon>
        <taxon>Cyanophyceae</taxon>
        <taxon>Nostocales</taxon>
        <taxon>Nostocaceae</taxon>
        <taxon>Nostoc</taxon>
    </lineage>
</organism>
<dbReference type="Proteomes" id="UP000236527">
    <property type="component" value="Unassembled WGS sequence"/>
</dbReference>
<dbReference type="RefSeq" id="WP_245894943.1">
    <property type="nucleotide sequence ID" value="NZ_DF978432.1"/>
</dbReference>
<evidence type="ECO:0000313" key="1">
    <source>
        <dbReference type="EMBL" id="GBE93853.1"/>
    </source>
</evidence>
<dbReference type="AlphaFoldDB" id="A0A2H6LKX1"/>